<feature type="active site" description="Proton donor" evidence="3">
    <location>
        <position position="505"/>
    </location>
</feature>
<sequence length="804" mass="88783">MRTTATVGQSDEAEGPGTPSTEADESWQIRYTAADLDRLAETESLFALANGWLGWRGCLDEGEPYGMPGSYLNGFYEQRKLSFPEDAYAYPEISDTVVSVPNAALIRLWVDGEPLDVRTGTLRTHERILDLRAGVVRRETEWISPGGRGVRIRSVRLVSLHRRPIGAVRYEVEPLDATVHVRVCSDLLANERLPERADDPRAATVITDPLTAERRRSDGLDGVLVHRTEHSGQRVAVAVAHLVDAPPTVAADVDCTPDRLRLTLTGPLRSGERLRLTKFAAHECTPVDGMGPDELADLVVAEAAAARADGFGTLLHTQRATLDVTWRTAELELDGDLELQLATRFALFHLMQAGRADGDRTIPAKGLTGNGYDGHVLWDTESYVLPVLTYLNPPLARSALRWRHAHLPEARERAVELRLAGAAFPWRTIGGRECSAYWPAGTAALHVNADIADAVLRYVAATGDDAFLAETGLDLLVETARLWHRYGHRSETGSFHIHGVTGPDEYTGLVNDNVFTNLMARRNLRGAADAVERHPDRAARLDVDEAEVAAWRAAADAMFVPYDRERGVHQQSSGFTSGPEWDFENTSEDDYPLLLHYPYLELYRKQVVKQADLVLAMLRCPGEFTADEKARNVAYYEARTVRDSSLSAGPQAVLAAEVGHLDLAYDLFAESVLQDLRDLGDKTADGLHLASLAGSWLALVQGFGGMRDDRGILSFAPRLPSRLHRLAFSLLWHGHRLRVTLTRDEARYELPDADAATTVEVWHDGERLRVTGDTPVVRPMPAVPQPGPEPLFPPGRRPARRESH</sequence>
<feature type="domain" description="Glycoside hydrolase family 65 central catalytic" evidence="6">
    <location>
        <begin position="344"/>
        <end position="696"/>
    </location>
</feature>
<dbReference type="GO" id="GO:0030246">
    <property type="term" value="F:carbohydrate binding"/>
    <property type="evidence" value="ECO:0007669"/>
    <property type="project" value="InterPro"/>
</dbReference>
<proteinExistence type="inferred from homology"/>
<evidence type="ECO:0000259" key="7">
    <source>
        <dbReference type="Pfam" id="PF03633"/>
    </source>
</evidence>
<dbReference type="AlphaFoldDB" id="A0A1C3N7W9"/>
<reference evidence="10" key="1">
    <citation type="submission" date="2016-06" db="EMBL/GenBank/DDBJ databases">
        <authorList>
            <person name="Varghese N."/>
        </authorList>
    </citation>
    <scope>NUCLEOTIDE SEQUENCE [LARGE SCALE GENOMIC DNA]</scope>
    <source>
        <strain evidence="10">DSM 45344</strain>
    </source>
</reference>
<feature type="binding site" evidence="4">
    <location>
        <begin position="378"/>
        <end position="379"/>
    </location>
    <ligand>
        <name>substrate</name>
    </ligand>
</feature>
<dbReference type="InterPro" id="IPR008928">
    <property type="entry name" value="6-hairpin_glycosidase_sf"/>
</dbReference>
<evidence type="ECO:0000256" key="3">
    <source>
        <dbReference type="PIRSR" id="PIRSR036289-50"/>
    </source>
</evidence>
<dbReference type="SUPFAM" id="SSF74650">
    <property type="entry name" value="Galactose mutarotase-like"/>
    <property type="match status" value="1"/>
</dbReference>
<dbReference type="OrthoDB" id="9816160at2"/>
<dbReference type="GO" id="GO:0016757">
    <property type="term" value="F:glycosyltransferase activity"/>
    <property type="evidence" value="ECO:0007669"/>
    <property type="project" value="UniProtKB-ARBA"/>
</dbReference>
<dbReference type="Pfam" id="PF03636">
    <property type="entry name" value="Glyco_hydro_65N"/>
    <property type="match status" value="1"/>
</dbReference>
<dbReference type="InterPro" id="IPR037018">
    <property type="entry name" value="GH65_N"/>
</dbReference>
<dbReference type="PANTHER" id="PTHR11051">
    <property type="entry name" value="GLYCOSYL HYDROLASE-RELATED"/>
    <property type="match status" value="1"/>
</dbReference>
<evidence type="ECO:0000313" key="10">
    <source>
        <dbReference type="Proteomes" id="UP000199393"/>
    </source>
</evidence>
<dbReference type="GO" id="GO:0004553">
    <property type="term" value="F:hydrolase activity, hydrolyzing O-glycosyl compounds"/>
    <property type="evidence" value="ECO:0007669"/>
    <property type="project" value="TreeGrafter"/>
</dbReference>
<dbReference type="InterPro" id="IPR005194">
    <property type="entry name" value="Glyco_hydro_65_C"/>
</dbReference>
<keyword evidence="2" id="KW-0378">Hydrolase</keyword>
<dbReference type="Pfam" id="PF03633">
    <property type="entry name" value="Glyco_hydro_65C"/>
    <property type="match status" value="1"/>
</dbReference>
<dbReference type="Gene3D" id="1.50.10.10">
    <property type="match status" value="1"/>
</dbReference>
<gene>
    <name evidence="9" type="ORF">GA0070620_4212</name>
</gene>
<evidence type="ECO:0000256" key="5">
    <source>
        <dbReference type="SAM" id="MobiDB-lite"/>
    </source>
</evidence>
<name>A0A1C3N7W9_9ACTN</name>
<evidence type="ECO:0000259" key="8">
    <source>
        <dbReference type="Pfam" id="PF03636"/>
    </source>
</evidence>
<evidence type="ECO:0000256" key="2">
    <source>
        <dbReference type="ARBA" id="ARBA00023295"/>
    </source>
</evidence>
<protein>
    <submittedName>
        <fullName evidence="9">Alpha,alpha-trehalose phosphorylase</fullName>
    </submittedName>
</protein>
<keyword evidence="10" id="KW-1185">Reference proteome</keyword>
<comment type="similarity">
    <text evidence="1">Belongs to the glycosyl hydrolase 65 family.</text>
</comment>
<evidence type="ECO:0000256" key="4">
    <source>
        <dbReference type="PIRSR" id="PIRSR036289-51"/>
    </source>
</evidence>
<dbReference type="EMBL" id="LT598496">
    <property type="protein sequence ID" value="SBV28661.1"/>
    <property type="molecule type" value="Genomic_DNA"/>
</dbReference>
<feature type="region of interest" description="Disordered" evidence="5">
    <location>
        <begin position="774"/>
        <end position="804"/>
    </location>
</feature>
<dbReference type="PATRIC" id="fig|307121.4.peg.4308"/>
<evidence type="ECO:0000259" key="6">
    <source>
        <dbReference type="Pfam" id="PF03632"/>
    </source>
</evidence>
<feature type="compositionally biased region" description="Pro residues" evidence="5">
    <location>
        <begin position="781"/>
        <end position="796"/>
    </location>
</feature>
<dbReference type="SUPFAM" id="SSF48208">
    <property type="entry name" value="Six-hairpin glycosidases"/>
    <property type="match status" value="1"/>
</dbReference>
<feature type="domain" description="Glycoside hydrolase family 65 N-terminal" evidence="8">
    <location>
        <begin position="31"/>
        <end position="281"/>
    </location>
</feature>
<keyword evidence="2" id="KW-0326">Glycosidase</keyword>
<dbReference type="Pfam" id="PF03632">
    <property type="entry name" value="Glyco_hydro_65m"/>
    <property type="match status" value="1"/>
</dbReference>
<dbReference type="Gene3D" id="2.70.98.40">
    <property type="entry name" value="Glycoside hydrolase, family 65, N-terminal domain"/>
    <property type="match status" value="1"/>
</dbReference>
<dbReference type="PANTHER" id="PTHR11051:SF13">
    <property type="entry name" value="GLYCOSYL TRANSFERASE"/>
    <property type="match status" value="1"/>
</dbReference>
<feature type="region of interest" description="Disordered" evidence="5">
    <location>
        <begin position="1"/>
        <end position="25"/>
    </location>
</feature>
<dbReference type="InterPro" id="IPR005196">
    <property type="entry name" value="Glyco_hydro_65_N"/>
</dbReference>
<organism evidence="9 10">
    <name type="scientific">Micromonospora krabiensis</name>
    <dbReference type="NCBI Taxonomy" id="307121"/>
    <lineage>
        <taxon>Bacteria</taxon>
        <taxon>Bacillati</taxon>
        <taxon>Actinomycetota</taxon>
        <taxon>Actinomycetes</taxon>
        <taxon>Micromonosporales</taxon>
        <taxon>Micromonosporaceae</taxon>
        <taxon>Micromonospora</taxon>
    </lineage>
</organism>
<dbReference type="STRING" id="307121.GA0070620_4212"/>
<dbReference type="InterPro" id="IPR017045">
    <property type="entry name" value="Malt_Pase/Glycosyl_Hdrlase"/>
</dbReference>
<dbReference type="GO" id="GO:0005975">
    <property type="term" value="P:carbohydrate metabolic process"/>
    <property type="evidence" value="ECO:0007669"/>
    <property type="project" value="InterPro"/>
</dbReference>
<dbReference type="Gene3D" id="2.60.420.10">
    <property type="entry name" value="Maltose phosphorylase, domain 3"/>
    <property type="match status" value="1"/>
</dbReference>
<feature type="binding site" evidence="4">
    <location>
        <begin position="609"/>
        <end position="610"/>
    </location>
    <ligand>
        <name>substrate</name>
    </ligand>
</feature>
<dbReference type="InterPro" id="IPR011013">
    <property type="entry name" value="Gal_mutarotase_sf_dom"/>
</dbReference>
<evidence type="ECO:0000313" key="9">
    <source>
        <dbReference type="EMBL" id="SBV28661.1"/>
    </source>
</evidence>
<dbReference type="Proteomes" id="UP000199393">
    <property type="component" value="Chromosome I"/>
</dbReference>
<accession>A0A1C3N7W9</accession>
<dbReference type="InterPro" id="IPR005195">
    <property type="entry name" value="Glyco_hydro_65_M"/>
</dbReference>
<feature type="domain" description="Glycoside hydrolase family 65 C-terminal" evidence="7">
    <location>
        <begin position="706"/>
        <end position="770"/>
    </location>
</feature>
<dbReference type="PIRSF" id="PIRSF036289">
    <property type="entry name" value="Glycosyl_hydrolase_malt_phosph"/>
    <property type="match status" value="1"/>
</dbReference>
<evidence type="ECO:0000256" key="1">
    <source>
        <dbReference type="ARBA" id="ARBA00006768"/>
    </source>
</evidence>
<dbReference type="InterPro" id="IPR012341">
    <property type="entry name" value="6hp_glycosidase-like_sf"/>
</dbReference>